<dbReference type="InterPro" id="IPR013785">
    <property type="entry name" value="Aldolase_TIM"/>
</dbReference>
<protein>
    <recommendedName>
        <fullName evidence="4 9">Triosephosphate isomerase</fullName>
        <shortName evidence="9">TIM</shortName>
        <shortName evidence="9">TPI</shortName>
        <ecNumber evidence="3 9">5.3.1.1</ecNumber>
    </recommendedName>
    <alternativeName>
        <fullName evidence="9">Triose-phosphate isomerase</fullName>
    </alternativeName>
</protein>
<dbReference type="Pfam" id="PF00121">
    <property type="entry name" value="TIM"/>
    <property type="match status" value="1"/>
</dbReference>
<keyword evidence="7 9" id="KW-0324">Glycolysis</keyword>
<dbReference type="UniPathway" id="UPA00138"/>
<dbReference type="SUPFAM" id="SSF51351">
    <property type="entry name" value="Triosephosphate isomerase (TIM)"/>
    <property type="match status" value="1"/>
</dbReference>
<dbReference type="GO" id="GO:0005829">
    <property type="term" value="C:cytosol"/>
    <property type="evidence" value="ECO:0007669"/>
    <property type="project" value="TreeGrafter"/>
</dbReference>
<feature type="binding site" evidence="9">
    <location>
        <position position="215"/>
    </location>
    <ligand>
        <name>substrate</name>
    </ligand>
</feature>
<evidence type="ECO:0000256" key="8">
    <source>
        <dbReference type="ARBA" id="ARBA00023235"/>
    </source>
</evidence>
<keyword evidence="9" id="KW-0597">Phosphoprotein</keyword>
<evidence type="ECO:0000256" key="1">
    <source>
        <dbReference type="ARBA" id="ARBA00004680"/>
    </source>
</evidence>
<dbReference type="HAMAP" id="MF_00147_B">
    <property type="entry name" value="TIM_B"/>
    <property type="match status" value="1"/>
</dbReference>
<feature type="binding site" evidence="9">
    <location>
        <position position="175"/>
    </location>
    <ligand>
        <name>substrate</name>
    </ligand>
</feature>
<comment type="similarity">
    <text evidence="2 9 10">Belongs to the triosephosphate isomerase family.</text>
</comment>
<dbReference type="EC" id="5.3.1.1" evidence="3 9"/>
<dbReference type="GO" id="GO:0046166">
    <property type="term" value="P:glyceraldehyde-3-phosphate biosynthetic process"/>
    <property type="evidence" value="ECO:0007669"/>
    <property type="project" value="TreeGrafter"/>
</dbReference>
<evidence type="ECO:0000256" key="6">
    <source>
        <dbReference type="ARBA" id="ARBA00022490"/>
    </source>
</evidence>
<keyword evidence="12" id="KW-1185">Reference proteome</keyword>
<proteinExistence type="inferred from homology"/>
<dbReference type="EMBL" id="FOTR01000010">
    <property type="protein sequence ID" value="SFM21741.1"/>
    <property type="molecule type" value="Genomic_DNA"/>
</dbReference>
<evidence type="ECO:0000256" key="3">
    <source>
        <dbReference type="ARBA" id="ARBA00011940"/>
    </source>
</evidence>
<dbReference type="Gene3D" id="3.20.20.70">
    <property type="entry name" value="Aldolase class I"/>
    <property type="match status" value="1"/>
</dbReference>
<comment type="subcellular location">
    <subcellularLocation>
        <location evidence="9 10">Cytoplasm</location>
    </subcellularLocation>
</comment>
<comment type="pathway">
    <text evidence="9 10">Carbohydrate biosynthesis; gluconeogenesis.</text>
</comment>
<evidence type="ECO:0000313" key="12">
    <source>
        <dbReference type="Proteomes" id="UP000198565"/>
    </source>
</evidence>
<dbReference type="GO" id="GO:0006094">
    <property type="term" value="P:gluconeogenesis"/>
    <property type="evidence" value="ECO:0007669"/>
    <property type="project" value="UniProtKB-UniRule"/>
</dbReference>
<dbReference type="STRING" id="334253.SAMN04487943_11029"/>
<gene>
    <name evidence="9" type="primary">tpiA</name>
    <name evidence="11" type="ORF">SAMN04487943_11029</name>
</gene>
<dbReference type="PANTHER" id="PTHR21139:SF42">
    <property type="entry name" value="TRIOSEPHOSPHATE ISOMERASE"/>
    <property type="match status" value="1"/>
</dbReference>
<dbReference type="FunFam" id="3.20.20.70:FF:000016">
    <property type="entry name" value="Triosephosphate isomerase"/>
    <property type="match status" value="1"/>
</dbReference>
<dbReference type="Proteomes" id="UP000198565">
    <property type="component" value="Unassembled WGS sequence"/>
</dbReference>
<comment type="pathway">
    <text evidence="1 9 10">Carbohydrate degradation; glycolysis; D-glyceraldehyde 3-phosphate from glycerone phosphate: step 1/1.</text>
</comment>
<evidence type="ECO:0000256" key="10">
    <source>
        <dbReference type="RuleBase" id="RU363013"/>
    </source>
</evidence>
<dbReference type="InterPro" id="IPR035990">
    <property type="entry name" value="TIM_sf"/>
</dbReference>
<evidence type="ECO:0000256" key="9">
    <source>
        <dbReference type="HAMAP-Rule" id="MF_00147"/>
    </source>
</evidence>
<dbReference type="PANTHER" id="PTHR21139">
    <property type="entry name" value="TRIOSEPHOSPHATE ISOMERASE"/>
    <property type="match status" value="1"/>
</dbReference>
<dbReference type="InterPro" id="IPR022896">
    <property type="entry name" value="TrioseP_Isoase_bac/euk"/>
</dbReference>
<comment type="catalytic activity">
    <reaction evidence="9 10">
        <text>D-glyceraldehyde 3-phosphate = dihydroxyacetone phosphate</text>
        <dbReference type="Rhea" id="RHEA:18585"/>
        <dbReference type="ChEBI" id="CHEBI:57642"/>
        <dbReference type="ChEBI" id="CHEBI:59776"/>
        <dbReference type="EC" id="5.3.1.1"/>
    </reaction>
</comment>
<comment type="function">
    <text evidence="9">Involved in the gluconeogenesis. Catalyzes stereospecifically the conversion of dihydroxyacetone phosphate (DHAP) to D-glyceraldehyde-3-phosphate (G3P).</text>
</comment>
<organism evidence="11 12">
    <name type="scientific">Gracilibacillus orientalis</name>
    <dbReference type="NCBI Taxonomy" id="334253"/>
    <lineage>
        <taxon>Bacteria</taxon>
        <taxon>Bacillati</taxon>
        <taxon>Bacillota</taxon>
        <taxon>Bacilli</taxon>
        <taxon>Bacillales</taxon>
        <taxon>Bacillaceae</taxon>
        <taxon>Gracilibacillus</taxon>
    </lineage>
</organism>
<dbReference type="NCBIfam" id="TIGR00419">
    <property type="entry name" value="tim"/>
    <property type="match status" value="1"/>
</dbReference>
<keyword evidence="6 9" id="KW-0963">Cytoplasm</keyword>
<feature type="active site" description="Electrophile" evidence="9">
    <location>
        <position position="97"/>
    </location>
</feature>
<dbReference type="AlphaFoldDB" id="A0A1I4P1R1"/>
<feature type="modified residue" description="Phosphoserine" evidence="9">
    <location>
        <position position="215"/>
    </location>
</feature>
<dbReference type="InterPro" id="IPR020861">
    <property type="entry name" value="Triosephosphate_isomerase_AS"/>
</dbReference>
<sequence length="254" mass="27210">MNMRKKVIAGNWKMNKLLGEAVQFVEDTKDKVASKDKVESVVCAPFPYLPTLVEKTKGTNLEIAAQNMHFEESGAFTGEVSPSMLADIGVTYVVLGHSERREMFDDTDGVVNKKAKAAFAHHLTPIICVGETLDQREANETKSVVETQVKAALEGLSEDQVKESIIAYEPIWAIGTGKTATSEQANEVCTHIREVVADAVSAAVADAVRIQYGGSVKPANVDELLAQSDIDGALVGGASLEADSFLQLVEAGSK</sequence>
<dbReference type="PROSITE" id="PS51440">
    <property type="entry name" value="TIM_2"/>
    <property type="match status" value="1"/>
</dbReference>
<keyword evidence="8 9" id="KW-0413">Isomerase</keyword>
<name>A0A1I4P1R1_9BACI</name>
<dbReference type="CDD" id="cd00311">
    <property type="entry name" value="TIM"/>
    <property type="match status" value="1"/>
</dbReference>
<evidence type="ECO:0000313" key="11">
    <source>
        <dbReference type="EMBL" id="SFM21741.1"/>
    </source>
</evidence>
<accession>A0A1I4P1R1</accession>
<dbReference type="PROSITE" id="PS00171">
    <property type="entry name" value="TIM_1"/>
    <property type="match status" value="1"/>
</dbReference>
<feature type="binding site" evidence="9">
    <location>
        <begin position="236"/>
        <end position="237"/>
    </location>
    <ligand>
        <name>substrate</name>
    </ligand>
</feature>
<keyword evidence="5 9" id="KW-0312">Gluconeogenesis</keyword>
<dbReference type="GO" id="GO:0006096">
    <property type="term" value="P:glycolytic process"/>
    <property type="evidence" value="ECO:0007669"/>
    <property type="project" value="UniProtKB-UniRule"/>
</dbReference>
<dbReference type="UniPathway" id="UPA00109">
    <property type="reaction ID" value="UER00189"/>
</dbReference>
<dbReference type="GO" id="GO:0004807">
    <property type="term" value="F:triose-phosphate isomerase activity"/>
    <property type="evidence" value="ECO:0007669"/>
    <property type="project" value="UniProtKB-UniRule"/>
</dbReference>
<comment type="subunit">
    <text evidence="9 10">Homodimer.</text>
</comment>
<reference evidence="12" key="1">
    <citation type="submission" date="2016-10" db="EMBL/GenBank/DDBJ databases">
        <authorList>
            <person name="Varghese N."/>
            <person name="Submissions S."/>
        </authorList>
    </citation>
    <scope>NUCLEOTIDE SEQUENCE [LARGE SCALE GENOMIC DNA]</scope>
    <source>
        <strain evidence="12">CGMCC 1.4250</strain>
    </source>
</reference>
<evidence type="ECO:0000256" key="5">
    <source>
        <dbReference type="ARBA" id="ARBA00022432"/>
    </source>
</evidence>
<evidence type="ECO:0000256" key="4">
    <source>
        <dbReference type="ARBA" id="ARBA00019397"/>
    </source>
</evidence>
<evidence type="ECO:0000256" key="7">
    <source>
        <dbReference type="ARBA" id="ARBA00023152"/>
    </source>
</evidence>
<evidence type="ECO:0000256" key="2">
    <source>
        <dbReference type="ARBA" id="ARBA00007422"/>
    </source>
</evidence>
<dbReference type="InterPro" id="IPR000652">
    <property type="entry name" value="Triosephosphate_isomerase"/>
</dbReference>
<dbReference type="GO" id="GO:0019563">
    <property type="term" value="P:glycerol catabolic process"/>
    <property type="evidence" value="ECO:0007669"/>
    <property type="project" value="TreeGrafter"/>
</dbReference>
<feature type="active site" description="Proton acceptor" evidence="9">
    <location>
        <position position="169"/>
    </location>
</feature>
<feature type="binding site" evidence="9">
    <location>
        <begin position="11"/>
        <end position="13"/>
    </location>
    <ligand>
        <name>substrate</name>
    </ligand>
</feature>